<dbReference type="PATRIC" id="fig|1196325.3.peg.2012"/>
<sequence length="248" mass="26382">MSTPLKGPILSSLVLALLGWEATSEAAVQCQRTLVANVVALDQPLMFNRLGAQNANGMMFALREDVVDDKQVPLSKGGAAVPGKVTLRPDKRPRPIVLRVAAGDCLTVNLTNLLDYKANPNKHGIEAEEPEGEAEGPEVENEGGEGFVADEQVAERMVGFQVNGMQAVNSIADISAYTGRNGNFFVSPGSTRSYTLYAEREGAFAATSKAATFGGEGTAGNVSNGLFGQVWGTTSKSLWDCRFIKLRD</sequence>
<dbReference type="KEGG" id="ppx:T1E_2023"/>
<evidence type="ECO:0000313" key="3">
    <source>
        <dbReference type="EMBL" id="AFO47871.1"/>
    </source>
</evidence>
<dbReference type="InterPro" id="IPR008972">
    <property type="entry name" value="Cupredoxin"/>
</dbReference>
<evidence type="ECO:0000313" key="4">
    <source>
        <dbReference type="Proteomes" id="UP000006503"/>
    </source>
</evidence>
<name>I7C437_PSEPT</name>
<dbReference type="EMBL" id="CP003734">
    <property type="protein sequence ID" value="AFO47871.1"/>
    <property type="molecule type" value="Genomic_DNA"/>
</dbReference>
<feature type="chain" id="PRO_5003708043" evidence="2">
    <location>
        <begin position="27"/>
        <end position="248"/>
    </location>
</feature>
<organism evidence="3 4">
    <name type="scientific">Pseudomonas putida (strain DOT-T1E)</name>
    <dbReference type="NCBI Taxonomy" id="1196325"/>
    <lineage>
        <taxon>Bacteria</taxon>
        <taxon>Pseudomonadati</taxon>
        <taxon>Pseudomonadota</taxon>
        <taxon>Gammaproteobacteria</taxon>
        <taxon>Pseudomonadales</taxon>
        <taxon>Pseudomonadaceae</taxon>
        <taxon>Pseudomonas</taxon>
    </lineage>
</organism>
<dbReference type="Proteomes" id="UP000006503">
    <property type="component" value="Chromosome"/>
</dbReference>
<feature type="region of interest" description="Disordered" evidence="1">
    <location>
        <begin position="122"/>
        <end position="143"/>
    </location>
</feature>
<dbReference type="AlphaFoldDB" id="I7C437"/>
<reference evidence="4" key="1">
    <citation type="journal article" date="2013" name="Microb. Biotechnol.">
        <title>Metabolic potential of the organic-solvent tolerant Pseudomonas putida DOT-T1E deduced from its annotated genome.</title>
        <authorList>
            <person name="Udaondo Z."/>
            <person name="Molina L."/>
            <person name="Daniels C."/>
            <person name="Gomez M.J."/>
            <person name="Molina-Henares M.A."/>
            <person name="Matilla M.A."/>
            <person name="Roca A."/>
            <person name="Fernandez M."/>
            <person name="Duque E."/>
            <person name="Segura A."/>
            <person name="Ramos J.L."/>
        </authorList>
    </citation>
    <scope>NUCLEOTIDE SEQUENCE [LARGE SCALE GENOMIC DNA]</scope>
    <source>
        <strain evidence="4">DOT-T1E</strain>
    </source>
</reference>
<feature type="compositionally biased region" description="Acidic residues" evidence="1">
    <location>
        <begin position="127"/>
        <end position="143"/>
    </location>
</feature>
<evidence type="ECO:0000256" key="1">
    <source>
        <dbReference type="SAM" id="MobiDB-lite"/>
    </source>
</evidence>
<dbReference type="HOGENOM" id="CLU_1119422_0_0_6"/>
<dbReference type="Gene3D" id="2.60.40.420">
    <property type="entry name" value="Cupredoxins - blue copper proteins"/>
    <property type="match status" value="1"/>
</dbReference>
<accession>I7C437</accession>
<protein>
    <submittedName>
        <fullName evidence="3">Uncharacterized protein</fullName>
    </submittedName>
</protein>
<gene>
    <name evidence="3" type="ordered locus">T1E_2023</name>
</gene>
<feature type="signal peptide" evidence="2">
    <location>
        <begin position="1"/>
        <end position="26"/>
    </location>
</feature>
<keyword evidence="2" id="KW-0732">Signal</keyword>
<proteinExistence type="predicted"/>
<evidence type="ECO:0000256" key="2">
    <source>
        <dbReference type="SAM" id="SignalP"/>
    </source>
</evidence>